<reference evidence="1 2" key="1">
    <citation type="submission" date="2024-01" db="EMBL/GenBank/DDBJ databases">
        <title>The genomes of 5 underutilized Papilionoideae crops provide insights into root nodulation and disease resistanc.</title>
        <authorList>
            <person name="Yuan L."/>
        </authorList>
    </citation>
    <scope>NUCLEOTIDE SEQUENCE [LARGE SCALE GENOMIC DNA]</scope>
    <source>
        <strain evidence="1">ZHUSHIDOU_FW_LH</strain>
        <tissue evidence="1">Leaf</tissue>
    </source>
</reference>
<gene>
    <name evidence="1" type="ORF">RIF29_07367</name>
</gene>
<dbReference type="EMBL" id="JAYWIO010000001">
    <property type="protein sequence ID" value="KAK7291870.1"/>
    <property type="molecule type" value="Genomic_DNA"/>
</dbReference>
<name>A0AAN9J425_CROPI</name>
<dbReference type="AlphaFoldDB" id="A0AAN9J425"/>
<dbReference type="PANTHER" id="PTHR33052">
    <property type="entry name" value="DUF4228 DOMAIN PROTEIN-RELATED"/>
    <property type="match status" value="1"/>
</dbReference>
<accession>A0AAN9J425</accession>
<comment type="caution">
    <text evidence="1">The sequence shown here is derived from an EMBL/GenBank/DDBJ whole genome shotgun (WGS) entry which is preliminary data.</text>
</comment>
<evidence type="ECO:0000313" key="2">
    <source>
        <dbReference type="Proteomes" id="UP001372338"/>
    </source>
</evidence>
<evidence type="ECO:0000313" key="1">
    <source>
        <dbReference type="EMBL" id="KAK7291870.1"/>
    </source>
</evidence>
<dbReference type="Proteomes" id="UP001372338">
    <property type="component" value="Unassembled WGS sequence"/>
</dbReference>
<proteinExistence type="predicted"/>
<keyword evidence="2" id="KW-1185">Reference proteome</keyword>
<protein>
    <submittedName>
        <fullName evidence="1">Uncharacterized protein</fullName>
    </submittedName>
</protein>
<dbReference type="Pfam" id="PF14009">
    <property type="entry name" value="PADRE"/>
    <property type="match status" value="1"/>
</dbReference>
<sequence length="173" mass="19457">MGACLSCSTSSKFNNIRVVHINGYVEDFEQPISVGQVIGYPAKHFVCTSIQLLSSSSKPLVRDTLLQPGQLYFMLPYSILESDVSPVDLALLAKRLTTIAKTRDKSFKASSSPCRVGVNKMMMMNGERSPCRVQPWKPILESIKERSFNMRSESDLQDLELRVTTEERKKASY</sequence>
<dbReference type="InterPro" id="IPR025322">
    <property type="entry name" value="PADRE_dom"/>
</dbReference>
<organism evidence="1 2">
    <name type="scientific">Crotalaria pallida</name>
    <name type="common">Smooth rattlebox</name>
    <name type="synonym">Crotalaria striata</name>
    <dbReference type="NCBI Taxonomy" id="3830"/>
    <lineage>
        <taxon>Eukaryota</taxon>
        <taxon>Viridiplantae</taxon>
        <taxon>Streptophyta</taxon>
        <taxon>Embryophyta</taxon>
        <taxon>Tracheophyta</taxon>
        <taxon>Spermatophyta</taxon>
        <taxon>Magnoliopsida</taxon>
        <taxon>eudicotyledons</taxon>
        <taxon>Gunneridae</taxon>
        <taxon>Pentapetalae</taxon>
        <taxon>rosids</taxon>
        <taxon>fabids</taxon>
        <taxon>Fabales</taxon>
        <taxon>Fabaceae</taxon>
        <taxon>Papilionoideae</taxon>
        <taxon>50 kb inversion clade</taxon>
        <taxon>genistoids sensu lato</taxon>
        <taxon>core genistoids</taxon>
        <taxon>Crotalarieae</taxon>
        <taxon>Crotalaria</taxon>
    </lineage>
</organism>